<dbReference type="RefSeq" id="WP_280576289.1">
    <property type="nucleotide sequence ID" value="NZ_JARXRM010000046.1"/>
</dbReference>
<dbReference type="Proteomes" id="UP001156940">
    <property type="component" value="Unassembled WGS sequence"/>
</dbReference>
<sequence length="248" mass="27021">MTPSLSGTPAQWLRANDNLLVRFGLNVADADARRRNEGASIEMLTDAHLNLAPDRLFRNVVAVSRGAALSIQIRSRAQVGFGFRIATDAGPIVDRLYAVDRPDAEGHRTATVRRFQHQNHLITVDRMRDRLGDSHDLGALQRLWGCDIHAWAVLQYLDPIAGRVFNADHPRFPPAPAAAAARSLRSGAMPAAAAVTAAGERSLGVNAGVVWADGAAEQQFERIDVQDEDGPEDPIGRLRLHFFVVDAD</sequence>
<protein>
    <submittedName>
        <fullName evidence="1">Uncharacterized protein</fullName>
    </submittedName>
</protein>
<accession>A0ABT6JDQ2</accession>
<reference evidence="1 2" key="1">
    <citation type="submission" date="2023-04" db="EMBL/GenBank/DDBJ databases">
        <title>Luteimonas endophyticus RD2P54.</title>
        <authorList>
            <person name="Sun J.-Q."/>
        </authorList>
    </citation>
    <scope>NUCLEOTIDE SEQUENCE [LARGE SCALE GENOMIC DNA]</scope>
    <source>
        <strain evidence="1 2">RD2P54</strain>
    </source>
</reference>
<dbReference type="EMBL" id="JARXRM010000046">
    <property type="protein sequence ID" value="MDH5824916.1"/>
    <property type="molecule type" value="Genomic_DNA"/>
</dbReference>
<evidence type="ECO:0000313" key="2">
    <source>
        <dbReference type="Proteomes" id="UP001156940"/>
    </source>
</evidence>
<comment type="caution">
    <text evidence="1">The sequence shown here is derived from an EMBL/GenBank/DDBJ whole genome shotgun (WGS) entry which is preliminary data.</text>
</comment>
<gene>
    <name evidence="1" type="ORF">QFW77_18275</name>
</gene>
<evidence type="ECO:0000313" key="1">
    <source>
        <dbReference type="EMBL" id="MDH5824916.1"/>
    </source>
</evidence>
<name>A0ABT6JDQ2_9GAMM</name>
<proteinExistence type="predicted"/>
<organism evidence="1 2">
    <name type="scientific">Luteimonas endophytica</name>
    <dbReference type="NCBI Taxonomy" id="3042023"/>
    <lineage>
        <taxon>Bacteria</taxon>
        <taxon>Pseudomonadati</taxon>
        <taxon>Pseudomonadota</taxon>
        <taxon>Gammaproteobacteria</taxon>
        <taxon>Lysobacterales</taxon>
        <taxon>Lysobacteraceae</taxon>
        <taxon>Luteimonas</taxon>
    </lineage>
</organism>
<keyword evidence="2" id="KW-1185">Reference proteome</keyword>